<organism evidence="7 8">
    <name type="scientific">Novosphingobium pentaromativorans</name>
    <dbReference type="NCBI Taxonomy" id="205844"/>
    <lineage>
        <taxon>Bacteria</taxon>
        <taxon>Pseudomonadati</taxon>
        <taxon>Pseudomonadota</taxon>
        <taxon>Alphaproteobacteria</taxon>
        <taxon>Sphingomonadales</taxon>
        <taxon>Sphingomonadaceae</taxon>
        <taxon>Novosphingobium</taxon>
    </lineage>
</organism>
<comment type="similarity">
    <text evidence="1">Belongs to the sigma-70 factor family. ECF subfamily.</text>
</comment>
<reference evidence="7 8" key="1">
    <citation type="submission" date="2017-08" db="EMBL/GenBank/DDBJ databases">
        <title>Infants hospitalized years apart are colonized by the same room-sourced microbial strains.</title>
        <authorList>
            <person name="Brooks B."/>
            <person name="Olm M.R."/>
            <person name="Firek B.A."/>
            <person name="Baker R."/>
            <person name="Thomas B.C."/>
            <person name="Morowitz M.J."/>
            <person name="Banfield J.F."/>
        </authorList>
    </citation>
    <scope>NUCLEOTIDE SEQUENCE [LARGE SCALE GENOMIC DNA]</scope>
    <source>
        <strain evidence="7">S2_005_002_R2_33</strain>
    </source>
</reference>
<evidence type="ECO:0000256" key="4">
    <source>
        <dbReference type="ARBA" id="ARBA00023163"/>
    </source>
</evidence>
<keyword evidence="4" id="KW-0804">Transcription</keyword>
<dbReference type="SUPFAM" id="SSF88659">
    <property type="entry name" value="Sigma3 and sigma4 domains of RNA polymerase sigma factors"/>
    <property type="match status" value="1"/>
</dbReference>
<accession>A0A2W5Q7L2</accession>
<dbReference type="Pfam" id="PF08281">
    <property type="entry name" value="Sigma70_r4_2"/>
    <property type="match status" value="1"/>
</dbReference>
<dbReference type="PANTHER" id="PTHR43133">
    <property type="entry name" value="RNA POLYMERASE ECF-TYPE SIGMA FACTO"/>
    <property type="match status" value="1"/>
</dbReference>
<dbReference type="Pfam" id="PF04542">
    <property type="entry name" value="Sigma70_r2"/>
    <property type="match status" value="1"/>
</dbReference>
<comment type="caution">
    <text evidence="7">The sequence shown here is derived from an EMBL/GenBank/DDBJ whole genome shotgun (WGS) entry which is preliminary data.</text>
</comment>
<dbReference type="GO" id="GO:0003677">
    <property type="term" value="F:DNA binding"/>
    <property type="evidence" value="ECO:0007669"/>
    <property type="project" value="InterPro"/>
</dbReference>
<feature type="domain" description="RNA polymerase sigma-70 region 2" evidence="5">
    <location>
        <begin position="15"/>
        <end position="77"/>
    </location>
</feature>
<evidence type="ECO:0000259" key="6">
    <source>
        <dbReference type="Pfam" id="PF08281"/>
    </source>
</evidence>
<dbReference type="NCBIfam" id="TIGR02937">
    <property type="entry name" value="sigma70-ECF"/>
    <property type="match status" value="1"/>
</dbReference>
<protein>
    <submittedName>
        <fullName evidence="7">RNA polymerase subunit sigma-24</fullName>
    </submittedName>
</protein>
<evidence type="ECO:0000256" key="3">
    <source>
        <dbReference type="ARBA" id="ARBA00023082"/>
    </source>
</evidence>
<sequence length="175" mass="19635">MHSNAAALTRLLLTERRSLLRLAQRIVGSVPAAEDVTQSLWFRVQRVEDDPPIVNKRAFLYRLATNLATDHVRAATRHGKLFEGGDLPLDVSANTPSAETRLVDRERLQRLEAALEELPLRCRQVFTLRRIDGVPADEVAQRLGITLNAVAKHVRIAVRHCHARLQDDLQDDTGA</sequence>
<dbReference type="Gene3D" id="1.10.1740.10">
    <property type="match status" value="1"/>
</dbReference>
<evidence type="ECO:0000256" key="1">
    <source>
        <dbReference type="ARBA" id="ARBA00010641"/>
    </source>
</evidence>
<feature type="domain" description="RNA polymerase sigma factor 70 region 4 type 2" evidence="6">
    <location>
        <begin position="109"/>
        <end position="161"/>
    </location>
</feature>
<dbReference type="GO" id="GO:0006352">
    <property type="term" value="P:DNA-templated transcription initiation"/>
    <property type="evidence" value="ECO:0007669"/>
    <property type="project" value="InterPro"/>
</dbReference>
<name>A0A2W5Q7L2_9SPHN</name>
<keyword evidence="2" id="KW-0805">Transcription regulation</keyword>
<evidence type="ECO:0000259" key="5">
    <source>
        <dbReference type="Pfam" id="PF04542"/>
    </source>
</evidence>
<dbReference type="SUPFAM" id="SSF88946">
    <property type="entry name" value="Sigma2 domain of RNA polymerase sigma factors"/>
    <property type="match status" value="1"/>
</dbReference>
<dbReference type="InterPro" id="IPR013325">
    <property type="entry name" value="RNA_pol_sigma_r2"/>
</dbReference>
<dbReference type="Gene3D" id="1.10.10.10">
    <property type="entry name" value="Winged helix-like DNA-binding domain superfamily/Winged helix DNA-binding domain"/>
    <property type="match status" value="1"/>
</dbReference>
<dbReference type="InterPro" id="IPR014284">
    <property type="entry name" value="RNA_pol_sigma-70_dom"/>
</dbReference>
<dbReference type="GO" id="GO:0016987">
    <property type="term" value="F:sigma factor activity"/>
    <property type="evidence" value="ECO:0007669"/>
    <property type="project" value="UniProtKB-KW"/>
</dbReference>
<dbReference type="InterPro" id="IPR007627">
    <property type="entry name" value="RNA_pol_sigma70_r2"/>
</dbReference>
<dbReference type="AlphaFoldDB" id="A0A2W5Q7L2"/>
<dbReference type="InterPro" id="IPR013249">
    <property type="entry name" value="RNA_pol_sigma70_r4_t2"/>
</dbReference>
<evidence type="ECO:0000313" key="8">
    <source>
        <dbReference type="Proteomes" id="UP000249082"/>
    </source>
</evidence>
<gene>
    <name evidence="7" type="ORF">DI555_16390</name>
</gene>
<evidence type="ECO:0000313" key="7">
    <source>
        <dbReference type="EMBL" id="PZQ53397.1"/>
    </source>
</evidence>
<proteinExistence type="inferred from homology"/>
<dbReference type="InterPro" id="IPR013324">
    <property type="entry name" value="RNA_pol_sigma_r3/r4-like"/>
</dbReference>
<evidence type="ECO:0000256" key="2">
    <source>
        <dbReference type="ARBA" id="ARBA00023015"/>
    </source>
</evidence>
<dbReference type="EMBL" id="QFPX01000015">
    <property type="protein sequence ID" value="PZQ53397.1"/>
    <property type="molecule type" value="Genomic_DNA"/>
</dbReference>
<dbReference type="Proteomes" id="UP000249082">
    <property type="component" value="Unassembled WGS sequence"/>
</dbReference>
<dbReference type="InterPro" id="IPR039425">
    <property type="entry name" value="RNA_pol_sigma-70-like"/>
</dbReference>
<keyword evidence="3" id="KW-0731">Sigma factor</keyword>
<dbReference type="PANTHER" id="PTHR43133:SF63">
    <property type="entry name" value="RNA POLYMERASE SIGMA FACTOR FECI-RELATED"/>
    <property type="match status" value="1"/>
</dbReference>
<dbReference type="InterPro" id="IPR036388">
    <property type="entry name" value="WH-like_DNA-bd_sf"/>
</dbReference>